<organism evidence="2 3">
    <name type="scientific">Candidatus Methylacidithermus pantelleriae</name>
    <dbReference type="NCBI Taxonomy" id="2744239"/>
    <lineage>
        <taxon>Bacteria</taxon>
        <taxon>Pseudomonadati</taxon>
        <taxon>Verrucomicrobiota</taxon>
        <taxon>Methylacidiphilae</taxon>
        <taxon>Methylacidiphilales</taxon>
        <taxon>Methylacidiphilaceae</taxon>
        <taxon>Candidatus Methylacidithermus</taxon>
    </lineage>
</organism>
<accession>A0A8J2FPJ5</accession>
<evidence type="ECO:0000313" key="2">
    <source>
        <dbReference type="EMBL" id="CAF0703265.1"/>
    </source>
</evidence>
<dbReference type="AlphaFoldDB" id="A0A8J2FPJ5"/>
<evidence type="ECO:0000313" key="3">
    <source>
        <dbReference type="Proteomes" id="UP000663859"/>
    </source>
</evidence>
<reference evidence="2" key="1">
    <citation type="submission" date="2021-02" db="EMBL/GenBank/DDBJ databases">
        <authorList>
            <person name="Cremers G."/>
            <person name="Picone N."/>
        </authorList>
    </citation>
    <scope>NUCLEOTIDE SEQUENCE</scope>
    <source>
        <strain evidence="2">PQ17</strain>
    </source>
</reference>
<gene>
    <name evidence="2" type="ORF">MPNT_530005</name>
</gene>
<dbReference type="EMBL" id="CAJNOB010000049">
    <property type="protein sequence ID" value="CAF0703265.1"/>
    <property type="molecule type" value="Genomic_DNA"/>
</dbReference>
<keyword evidence="3" id="KW-1185">Reference proteome</keyword>
<feature type="region of interest" description="Disordered" evidence="1">
    <location>
        <begin position="1"/>
        <end position="21"/>
    </location>
</feature>
<proteinExistence type="predicted"/>
<evidence type="ECO:0000256" key="1">
    <source>
        <dbReference type="SAM" id="MobiDB-lite"/>
    </source>
</evidence>
<sequence length="62" mass="6713">MLEVKNRLSSAASPNRRLSEDNAPVNAVNWASQEWWDSWLGFSLVLARTTDTGIGAPAAILG</sequence>
<protein>
    <submittedName>
        <fullName evidence="2">Uncharacterized protein</fullName>
    </submittedName>
</protein>
<comment type="caution">
    <text evidence="2">The sequence shown here is derived from an EMBL/GenBank/DDBJ whole genome shotgun (WGS) entry which is preliminary data.</text>
</comment>
<name>A0A8J2FPJ5_9BACT</name>
<dbReference type="Proteomes" id="UP000663859">
    <property type="component" value="Unassembled WGS sequence"/>
</dbReference>